<evidence type="ECO:0000313" key="2">
    <source>
        <dbReference type="EMBL" id="KKM04748.1"/>
    </source>
</evidence>
<sequence>ISGSIASSQVSGSYTSITGVGALNAGSITSGFGDINIGTGNYFTGYAYLFVGNYNTPSGQTATIFDQSFVGPSVSGTGFQVRTWDIASMKVCAWFRSGQVLGAPTGADKGRGTLNVSGDIYKNNSAYTNPDYVFELAHDKSARKIPYGYRIRNLEEIEAYTRAWYHLPGTHYDHPMGMFDRGDWLLEKVEETFLHLIAHHYQLSDFERRFKNHDSRIARLEDENKELRELVTNLRN</sequence>
<organism evidence="2">
    <name type="scientific">marine sediment metagenome</name>
    <dbReference type="NCBI Taxonomy" id="412755"/>
    <lineage>
        <taxon>unclassified sequences</taxon>
        <taxon>metagenomes</taxon>
        <taxon>ecological metagenomes</taxon>
    </lineage>
</organism>
<dbReference type="AlphaFoldDB" id="A0A0F9K0Q2"/>
<name>A0A0F9K0Q2_9ZZZZ</name>
<proteinExistence type="predicted"/>
<reference evidence="2" key="1">
    <citation type="journal article" date="2015" name="Nature">
        <title>Complex archaea that bridge the gap between prokaryotes and eukaryotes.</title>
        <authorList>
            <person name="Spang A."/>
            <person name="Saw J.H."/>
            <person name="Jorgensen S.L."/>
            <person name="Zaremba-Niedzwiedzka K."/>
            <person name="Martijn J."/>
            <person name="Lind A.E."/>
            <person name="van Eijk R."/>
            <person name="Schleper C."/>
            <person name="Guy L."/>
            <person name="Ettema T.J."/>
        </authorList>
    </citation>
    <scope>NUCLEOTIDE SEQUENCE</scope>
</reference>
<accession>A0A0F9K0Q2</accession>
<comment type="caution">
    <text evidence="2">The sequence shown here is derived from an EMBL/GenBank/DDBJ whole genome shotgun (WGS) entry which is preliminary data.</text>
</comment>
<protein>
    <submittedName>
        <fullName evidence="2">Uncharacterized protein</fullName>
    </submittedName>
</protein>
<keyword evidence="1" id="KW-0175">Coiled coil</keyword>
<feature type="non-terminal residue" evidence="2">
    <location>
        <position position="1"/>
    </location>
</feature>
<feature type="coiled-coil region" evidence="1">
    <location>
        <begin position="203"/>
        <end position="230"/>
    </location>
</feature>
<dbReference type="EMBL" id="LAZR01016386">
    <property type="protein sequence ID" value="KKM04748.1"/>
    <property type="molecule type" value="Genomic_DNA"/>
</dbReference>
<evidence type="ECO:0000256" key="1">
    <source>
        <dbReference type="SAM" id="Coils"/>
    </source>
</evidence>
<gene>
    <name evidence="2" type="ORF">LCGC14_1761060</name>
</gene>